<protein>
    <submittedName>
        <fullName evidence="9">SAM-dependent methyltransferase</fullName>
    </submittedName>
</protein>
<gene>
    <name evidence="9" type="ORF">GTO91_13325</name>
</gene>
<evidence type="ECO:0000256" key="6">
    <source>
        <dbReference type="PROSITE-ProRule" id="PRU01023"/>
    </source>
</evidence>
<reference evidence="9 10" key="1">
    <citation type="submission" date="2020-01" db="EMBL/GenBank/DDBJ databases">
        <title>Whole-genome sequence of Heliobacterium undosum DSM 13378.</title>
        <authorList>
            <person name="Kyndt J.A."/>
            <person name="Meyer T.E."/>
        </authorList>
    </citation>
    <scope>NUCLEOTIDE SEQUENCE [LARGE SCALE GENOMIC DNA]</scope>
    <source>
        <strain evidence="9 10">DSM 13378</strain>
    </source>
</reference>
<dbReference type="RefSeq" id="WP_161259220.1">
    <property type="nucleotide sequence ID" value="NZ_WXEY01000017.1"/>
</dbReference>
<organism evidence="9 10">
    <name type="scientific">Heliomicrobium undosum</name>
    <dbReference type="NCBI Taxonomy" id="121734"/>
    <lineage>
        <taxon>Bacteria</taxon>
        <taxon>Bacillati</taxon>
        <taxon>Bacillota</taxon>
        <taxon>Clostridia</taxon>
        <taxon>Eubacteriales</taxon>
        <taxon>Heliobacteriaceae</taxon>
        <taxon>Heliomicrobium</taxon>
    </lineage>
</organism>
<dbReference type="OrthoDB" id="9810297at2"/>
<feature type="active site" description="Nucleophile" evidence="6">
    <location>
        <position position="233"/>
    </location>
</feature>
<evidence type="ECO:0000256" key="2">
    <source>
        <dbReference type="ARBA" id="ARBA00022603"/>
    </source>
</evidence>
<keyword evidence="10" id="KW-1185">Reference proteome</keyword>
<keyword evidence="3 6" id="KW-0808">Transferase</keyword>
<evidence type="ECO:0000256" key="1">
    <source>
        <dbReference type="ARBA" id="ARBA00022490"/>
    </source>
</evidence>
<evidence type="ECO:0000259" key="8">
    <source>
        <dbReference type="PROSITE" id="PS51686"/>
    </source>
</evidence>
<dbReference type="PRINTS" id="PR02008">
    <property type="entry name" value="RCMTFAMILY"/>
</dbReference>
<dbReference type="InterPro" id="IPR031340">
    <property type="entry name" value="RsmF_methylt_CI"/>
</dbReference>
<dbReference type="GO" id="GO:0001510">
    <property type="term" value="P:RNA methylation"/>
    <property type="evidence" value="ECO:0007669"/>
    <property type="project" value="InterPro"/>
</dbReference>
<comment type="caution">
    <text evidence="9">The sequence shown here is derived from an EMBL/GenBank/DDBJ whole genome shotgun (WGS) entry which is preliminary data.</text>
</comment>
<dbReference type="InterPro" id="IPR023267">
    <property type="entry name" value="RCMT"/>
</dbReference>
<proteinExistence type="inferred from homology"/>
<evidence type="ECO:0000256" key="3">
    <source>
        <dbReference type="ARBA" id="ARBA00022679"/>
    </source>
</evidence>
<feature type="domain" description="SAM-dependent MTase RsmB/NOP-type" evidence="8">
    <location>
        <begin position="8"/>
        <end position="294"/>
    </location>
</feature>
<keyword evidence="5 6" id="KW-0694">RNA-binding</keyword>
<dbReference type="GO" id="GO:0008173">
    <property type="term" value="F:RNA methyltransferase activity"/>
    <property type="evidence" value="ECO:0007669"/>
    <property type="project" value="InterPro"/>
</dbReference>
<dbReference type="Pfam" id="PF13636">
    <property type="entry name" value="Methyltranf_PUA"/>
    <property type="match status" value="1"/>
</dbReference>
<feature type="binding site" evidence="6">
    <location>
        <begin position="111"/>
        <end position="117"/>
    </location>
    <ligand>
        <name>S-adenosyl-L-methionine</name>
        <dbReference type="ChEBI" id="CHEBI:59789"/>
    </ligand>
</feature>
<sequence length="485" mass="53567">MTPLPPPFIERMTALLPPPEREAFLKSYGQGPAQGLRFNPLKLCREDFLASMPFRLDPVGWCPEGFYIDGEDRPGKHPFHAAGLYYIQEPSAMAVVEALDPQPGERVLDLCAAPGGKATQIAGRLKGRGLLVANEIHPKRVKVLSENLERWGARNILVTQESPDRLAGRFPSYFDRIVVDAPCSGEGMFRKLPEAIEDWSEEKVIRCAAIQGEILPLAARMLRPGGVLVYSTCTFAPEENEGQIEAFLREHREFEGESFPAAPHFTPGYLGKTARLWPHRLRGEGHFVARLRKSGERAPHGLPEADAGEPAVSLADKPLRVAAWRMQSRHGKGPRGKGRRQDKTAVPQEARTLFEDFCREFLRFVPDGPLALFGDALYAQPEGLPPLDGIKVARAGWHLGTVKPGRFEPAHALALALAKEEWQRSLEVDPDGGDILRYLRGESLTAGSGETGWKVVTVGGFPLGWVKAAGGQWKNHYPKGLRWLG</sequence>
<evidence type="ECO:0000256" key="5">
    <source>
        <dbReference type="ARBA" id="ARBA00022884"/>
    </source>
</evidence>
<dbReference type="InterPro" id="IPR049560">
    <property type="entry name" value="MeTrfase_RsmB-F_NOP2_cat"/>
</dbReference>
<evidence type="ECO:0000313" key="10">
    <source>
        <dbReference type="Proteomes" id="UP000463470"/>
    </source>
</evidence>
<keyword evidence="4 6" id="KW-0949">S-adenosyl-L-methionine</keyword>
<feature type="region of interest" description="Disordered" evidence="7">
    <location>
        <begin position="325"/>
        <end position="346"/>
    </location>
</feature>
<dbReference type="GO" id="GO:0003723">
    <property type="term" value="F:RNA binding"/>
    <property type="evidence" value="ECO:0007669"/>
    <property type="project" value="UniProtKB-UniRule"/>
</dbReference>
<dbReference type="InterPro" id="IPR001678">
    <property type="entry name" value="MeTrfase_RsmB-F_NOP2_dom"/>
</dbReference>
<evidence type="ECO:0000313" key="9">
    <source>
        <dbReference type="EMBL" id="MZP30694.1"/>
    </source>
</evidence>
<dbReference type="AlphaFoldDB" id="A0A845L7B2"/>
<feature type="binding site" evidence="6">
    <location>
        <position position="180"/>
    </location>
    <ligand>
        <name>S-adenosyl-L-methionine</name>
        <dbReference type="ChEBI" id="CHEBI:59789"/>
    </ligand>
</feature>
<dbReference type="Proteomes" id="UP000463470">
    <property type="component" value="Unassembled WGS sequence"/>
</dbReference>
<dbReference type="CDD" id="cd02440">
    <property type="entry name" value="AdoMet_MTases"/>
    <property type="match status" value="1"/>
</dbReference>
<dbReference type="PANTHER" id="PTHR22807">
    <property type="entry name" value="NOP2 YEAST -RELATED NOL1/NOP2/FMU SUN DOMAIN-CONTAINING"/>
    <property type="match status" value="1"/>
</dbReference>
<keyword evidence="2 6" id="KW-0489">Methyltransferase</keyword>
<dbReference type="InterPro" id="IPR031341">
    <property type="entry name" value="Methyltr_RsmF_N"/>
</dbReference>
<feature type="compositionally biased region" description="Basic residues" evidence="7">
    <location>
        <begin position="327"/>
        <end position="340"/>
    </location>
</feature>
<keyword evidence="1" id="KW-0963">Cytoplasm</keyword>
<accession>A0A845L7B2</accession>
<dbReference type="EMBL" id="WXEY01000017">
    <property type="protein sequence ID" value="MZP30694.1"/>
    <property type="molecule type" value="Genomic_DNA"/>
</dbReference>
<name>A0A845L7B2_9FIRM</name>
<evidence type="ECO:0000256" key="7">
    <source>
        <dbReference type="SAM" id="MobiDB-lite"/>
    </source>
</evidence>
<evidence type="ECO:0000256" key="4">
    <source>
        <dbReference type="ARBA" id="ARBA00022691"/>
    </source>
</evidence>
<feature type="binding site" evidence="6">
    <location>
        <position position="135"/>
    </location>
    <ligand>
        <name>S-adenosyl-L-methionine</name>
        <dbReference type="ChEBI" id="CHEBI:59789"/>
    </ligand>
</feature>
<dbReference type="Pfam" id="PF17126">
    <property type="entry name" value="RsmF_methylt_CI"/>
    <property type="match status" value="1"/>
</dbReference>
<dbReference type="PROSITE" id="PS51686">
    <property type="entry name" value="SAM_MT_RSMB_NOP"/>
    <property type="match status" value="1"/>
</dbReference>
<dbReference type="SUPFAM" id="SSF53335">
    <property type="entry name" value="S-adenosyl-L-methionine-dependent methyltransferases"/>
    <property type="match status" value="1"/>
</dbReference>
<dbReference type="InterPro" id="IPR029063">
    <property type="entry name" value="SAM-dependent_MTases_sf"/>
</dbReference>
<dbReference type="PANTHER" id="PTHR22807:SF30">
    <property type="entry name" value="28S RRNA (CYTOSINE(4447)-C(5))-METHYLTRANSFERASE-RELATED"/>
    <property type="match status" value="1"/>
</dbReference>
<comment type="similarity">
    <text evidence="6">Belongs to the class I-like SAM-binding methyltransferase superfamily. RsmB/NOP family.</text>
</comment>
<dbReference type="Gene3D" id="2.30.130.60">
    <property type="match status" value="1"/>
</dbReference>
<dbReference type="InterPro" id="IPR027391">
    <property type="entry name" value="Nol1_Nop2_Fmu_2"/>
</dbReference>
<dbReference type="Pfam" id="PF01189">
    <property type="entry name" value="Methyltr_RsmB-F"/>
    <property type="match status" value="1"/>
</dbReference>
<dbReference type="Gene3D" id="3.30.70.1170">
    <property type="entry name" value="Sun protein, domain 3"/>
    <property type="match status" value="1"/>
</dbReference>
<dbReference type="CDD" id="cd21147">
    <property type="entry name" value="RsmF_methylt_CTD1"/>
    <property type="match status" value="1"/>
</dbReference>
<dbReference type="Gene3D" id="3.40.50.150">
    <property type="entry name" value="Vaccinia Virus protein VP39"/>
    <property type="match status" value="1"/>
</dbReference>
<dbReference type="Pfam" id="PF17125">
    <property type="entry name" value="Methyltr_RsmF_N"/>
    <property type="match status" value="1"/>
</dbReference>
<comment type="caution">
    <text evidence="6">Lacks conserved residue(s) required for the propagation of feature annotation.</text>
</comment>